<comment type="similarity">
    <text evidence="1">Belongs to the Gfa family.</text>
</comment>
<dbReference type="OrthoDB" id="1601230at2759"/>
<gene>
    <name evidence="6" type="ORF">FB567DRAFT_237812</name>
</gene>
<evidence type="ECO:0000256" key="1">
    <source>
        <dbReference type="ARBA" id="ARBA00005495"/>
    </source>
</evidence>
<dbReference type="GO" id="GO:0046872">
    <property type="term" value="F:metal ion binding"/>
    <property type="evidence" value="ECO:0007669"/>
    <property type="project" value="UniProtKB-KW"/>
</dbReference>
<name>A0A8K0W3F8_9PLEO</name>
<feature type="domain" description="CENP-V/GFA" evidence="5">
    <location>
        <begin position="4"/>
        <end position="115"/>
    </location>
</feature>
<proteinExistence type="inferred from homology"/>
<evidence type="ECO:0000256" key="4">
    <source>
        <dbReference type="ARBA" id="ARBA00023239"/>
    </source>
</evidence>
<protein>
    <submittedName>
        <fullName evidence="6">Mss4-like protein</fullName>
    </submittedName>
</protein>
<dbReference type="SUPFAM" id="SSF51316">
    <property type="entry name" value="Mss4-like"/>
    <property type="match status" value="1"/>
</dbReference>
<keyword evidence="7" id="KW-1185">Reference proteome</keyword>
<evidence type="ECO:0000256" key="3">
    <source>
        <dbReference type="ARBA" id="ARBA00022833"/>
    </source>
</evidence>
<keyword evidence="2" id="KW-0479">Metal-binding</keyword>
<dbReference type="Gene3D" id="3.90.1590.10">
    <property type="entry name" value="glutathione-dependent formaldehyde- activating enzyme (gfa)"/>
    <property type="match status" value="1"/>
</dbReference>
<dbReference type="PANTHER" id="PTHR33337:SF30">
    <property type="entry name" value="DUF636 DOMAIN PROTEIN (AFU_ORTHOLOGUE AFUA_1G03180)"/>
    <property type="match status" value="1"/>
</dbReference>
<organism evidence="6 7">
    <name type="scientific">Paraphoma chrysanthemicola</name>
    <dbReference type="NCBI Taxonomy" id="798071"/>
    <lineage>
        <taxon>Eukaryota</taxon>
        <taxon>Fungi</taxon>
        <taxon>Dikarya</taxon>
        <taxon>Ascomycota</taxon>
        <taxon>Pezizomycotina</taxon>
        <taxon>Dothideomycetes</taxon>
        <taxon>Pleosporomycetidae</taxon>
        <taxon>Pleosporales</taxon>
        <taxon>Pleosporineae</taxon>
        <taxon>Phaeosphaeriaceae</taxon>
        <taxon>Paraphoma</taxon>
    </lineage>
</organism>
<evidence type="ECO:0000313" key="6">
    <source>
        <dbReference type="EMBL" id="KAH7092435.1"/>
    </source>
</evidence>
<dbReference type="PANTHER" id="PTHR33337">
    <property type="entry name" value="GFA DOMAIN-CONTAINING PROTEIN"/>
    <property type="match status" value="1"/>
</dbReference>
<dbReference type="EMBL" id="JAGMVJ010000003">
    <property type="protein sequence ID" value="KAH7092435.1"/>
    <property type="molecule type" value="Genomic_DNA"/>
</dbReference>
<dbReference type="Pfam" id="PF04828">
    <property type="entry name" value="GFA"/>
    <property type="match status" value="1"/>
</dbReference>
<evidence type="ECO:0000259" key="5">
    <source>
        <dbReference type="PROSITE" id="PS51891"/>
    </source>
</evidence>
<accession>A0A8K0W3F8</accession>
<dbReference type="PROSITE" id="PS51891">
    <property type="entry name" value="CENP_V_GFA"/>
    <property type="match status" value="1"/>
</dbReference>
<comment type="caution">
    <text evidence="6">The sequence shown here is derived from an EMBL/GenBank/DDBJ whole genome shotgun (WGS) entry which is preliminary data.</text>
</comment>
<reference evidence="6" key="1">
    <citation type="journal article" date="2021" name="Nat. Commun.">
        <title>Genetic determinants of endophytism in the Arabidopsis root mycobiome.</title>
        <authorList>
            <person name="Mesny F."/>
            <person name="Miyauchi S."/>
            <person name="Thiergart T."/>
            <person name="Pickel B."/>
            <person name="Atanasova L."/>
            <person name="Karlsson M."/>
            <person name="Huettel B."/>
            <person name="Barry K.W."/>
            <person name="Haridas S."/>
            <person name="Chen C."/>
            <person name="Bauer D."/>
            <person name="Andreopoulos W."/>
            <person name="Pangilinan J."/>
            <person name="LaButti K."/>
            <person name="Riley R."/>
            <person name="Lipzen A."/>
            <person name="Clum A."/>
            <person name="Drula E."/>
            <person name="Henrissat B."/>
            <person name="Kohler A."/>
            <person name="Grigoriev I.V."/>
            <person name="Martin F.M."/>
            <person name="Hacquard S."/>
        </authorList>
    </citation>
    <scope>NUCLEOTIDE SEQUENCE</scope>
    <source>
        <strain evidence="6">MPI-SDFR-AT-0120</strain>
    </source>
</reference>
<keyword evidence="3" id="KW-0862">Zinc</keyword>
<dbReference type="InterPro" id="IPR006913">
    <property type="entry name" value="CENP-V/GFA"/>
</dbReference>
<sequence length="142" mass="15690">MSTFNGHCHCGQTEWTAELSKDQQGHVLCHCDTCKYLSGAPYTLNQIIPKSALNITKGKDLGKYTYKGDSGKGVHCYYCKNCTAHVYHHQEALGEDTIVLRTGLLGDKGPGAGFEPVAEIYGKARFSWEKEVAQTFETMPPE</sequence>
<evidence type="ECO:0000313" key="7">
    <source>
        <dbReference type="Proteomes" id="UP000813461"/>
    </source>
</evidence>
<dbReference type="Proteomes" id="UP000813461">
    <property type="component" value="Unassembled WGS sequence"/>
</dbReference>
<keyword evidence="4" id="KW-0456">Lyase</keyword>
<evidence type="ECO:0000256" key="2">
    <source>
        <dbReference type="ARBA" id="ARBA00022723"/>
    </source>
</evidence>
<dbReference type="AlphaFoldDB" id="A0A8K0W3F8"/>
<dbReference type="InterPro" id="IPR011057">
    <property type="entry name" value="Mss4-like_sf"/>
</dbReference>
<dbReference type="GO" id="GO:0016846">
    <property type="term" value="F:carbon-sulfur lyase activity"/>
    <property type="evidence" value="ECO:0007669"/>
    <property type="project" value="InterPro"/>
</dbReference>